<dbReference type="AlphaFoldDB" id="A0A1G2I8B6"/>
<dbReference type="InterPro" id="IPR050057">
    <property type="entry name" value="Prokaryotic/Mito_RF"/>
</dbReference>
<sequence length="86" mass="10118">MNILGARLLQAQQEADVSKLTQARREQIGWAKRAEKTRTYNYPQNRITDHRIDKSWHNLEDIIEGNMEPIFKAFKKYSEEQAKSAI</sequence>
<organism evidence="2 3">
    <name type="scientific">Candidatus Staskawiczbacteria bacterium RIFCSPHIGHO2_12_FULL_38_11</name>
    <dbReference type="NCBI Taxonomy" id="1802209"/>
    <lineage>
        <taxon>Bacteria</taxon>
        <taxon>Candidatus Staskawicziibacteriota</taxon>
    </lineage>
</organism>
<evidence type="ECO:0008006" key="4">
    <source>
        <dbReference type="Google" id="ProtNLM"/>
    </source>
</evidence>
<evidence type="ECO:0000313" key="2">
    <source>
        <dbReference type="EMBL" id="OGZ70620.1"/>
    </source>
</evidence>
<proteinExistence type="predicted"/>
<reference evidence="2 3" key="1">
    <citation type="journal article" date="2016" name="Nat. Commun.">
        <title>Thousands of microbial genomes shed light on interconnected biogeochemical processes in an aquifer system.</title>
        <authorList>
            <person name="Anantharaman K."/>
            <person name="Brown C.T."/>
            <person name="Hug L.A."/>
            <person name="Sharon I."/>
            <person name="Castelle C.J."/>
            <person name="Probst A.J."/>
            <person name="Thomas B.C."/>
            <person name="Singh A."/>
            <person name="Wilkins M.J."/>
            <person name="Karaoz U."/>
            <person name="Brodie E.L."/>
            <person name="Williams K.H."/>
            <person name="Hubbard S.S."/>
            <person name="Banfield J.F."/>
        </authorList>
    </citation>
    <scope>NUCLEOTIDE SEQUENCE [LARGE SCALE GENOMIC DNA]</scope>
</reference>
<dbReference type="InterPro" id="IPR045853">
    <property type="entry name" value="Pep_chain_release_fac_I_sf"/>
</dbReference>
<dbReference type="SUPFAM" id="SSF75620">
    <property type="entry name" value="Release factor"/>
    <property type="match status" value="1"/>
</dbReference>
<dbReference type="PANTHER" id="PTHR43804">
    <property type="entry name" value="LD18447P"/>
    <property type="match status" value="1"/>
</dbReference>
<name>A0A1G2I8B6_9BACT</name>
<dbReference type="Gene3D" id="3.30.70.1660">
    <property type="match status" value="1"/>
</dbReference>
<evidence type="ECO:0000256" key="1">
    <source>
        <dbReference type="ARBA" id="ARBA00022481"/>
    </source>
</evidence>
<dbReference type="Proteomes" id="UP000179214">
    <property type="component" value="Unassembled WGS sequence"/>
</dbReference>
<dbReference type="EMBL" id="MHOV01000006">
    <property type="protein sequence ID" value="OGZ70620.1"/>
    <property type="molecule type" value="Genomic_DNA"/>
</dbReference>
<protein>
    <recommendedName>
        <fullName evidence="4">Peptide chain release factor 1</fullName>
    </recommendedName>
</protein>
<dbReference type="PANTHER" id="PTHR43804:SF7">
    <property type="entry name" value="LD18447P"/>
    <property type="match status" value="1"/>
</dbReference>
<accession>A0A1G2I8B6</accession>
<keyword evidence="1" id="KW-0488">Methylation</keyword>
<evidence type="ECO:0000313" key="3">
    <source>
        <dbReference type="Proteomes" id="UP000179214"/>
    </source>
</evidence>
<comment type="caution">
    <text evidence="2">The sequence shown here is derived from an EMBL/GenBank/DDBJ whole genome shotgun (WGS) entry which is preliminary data.</text>
</comment>
<gene>
    <name evidence="2" type="ORF">A3F47_01345</name>
</gene>